<gene>
    <name evidence="1" type="ORF">ACFPEN_35920</name>
</gene>
<comment type="caution">
    <text evidence="1">The sequence shown here is derived from an EMBL/GenBank/DDBJ whole genome shotgun (WGS) entry which is preliminary data.</text>
</comment>
<evidence type="ECO:0000313" key="2">
    <source>
        <dbReference type="Proteomes" id="UP001595990"/>
    </source>
</evidence>
<organism evidence="1 2">
    <name type="scientific">Streptomyces ehimensis</name>
    <dbReference type="NCBI Taxonomy" id="68195"/>
    <lineage>
        <taxon>Bacteria</taxon>
        <taxon>Bacillati</taxon>
        <taxon>Actinomycetota</taxon>
        <taxon>Actinomycetes</taxon>
        <taxon>Kitasatosporales</taxon>
        <taxon>Streptomycetaceae</taxon>
        <taxon>Streptomyces</taxon>
    </lineage>
</organism>
<reference evidence="2" key="1">
    <citation type="journal article" date="2019" name="Int. J. Syst. Evol. Microbiol.">
        <title>The Global Catalogue of Microorganisms (GCM) 10K type strain sequencing project: providing services to taxonomists for standard genome sequencing and annotation.</title>
        <authorList>
            <consortium name="The Broad Institute Genomics Platform"/>
            <consortium name="The Broad Institute Genome Sequencing Center for Infectious Disease"/>
            <person name="Wu L."/>
            <person name="Ma J."/>
        </authorList>
    </citation>
    <scope>NUCLEOTIDE SEQUENCE [LARGE SCALE GENOMIC DNA]</scope>
    <source>
        <strain evidence="2">CECT 8064</strain>
    </source>
</reference>
<proteinExistence type="predicted"/>
<dbReference type="EMBL" id="JBHSFS010000039">
    <property type="protein sequence ID" value="MFC4518245.1"/>
    <property type="molecule type" value="Genomic_DNA"/>
</dbReference>
<accession>A0ABV9BVS9</accession>
<dbReference type="RefSeq" id="WP_417924525.1">
    <property type="nucleotide sequence ID" value="NZ_JBHSFS010000039.1"/>
</dbReference>
<sequence>MRGESQALPRTHAQQGQARALRGAVRALRAAPAAGDGSGLAMFLVVIATARWHQARRHDQQIAAAHQALLHLQAAYQQSATQPLTILAKRKPLARAMEQHAQRILIAVPDYAQQVLADPAWSALATP</sequence>
<protein>
    <submittedName>
        <fullName evidence="1">Uncharacterized protein</fullName>
    </submittedName>
</protein>
<dbReference type="Proteomes" id="UP001595990">
    <property type="component" value="Unassembled WGS sequence"/>
</dbReference>
<name>A0ABV9BVS9_9ACTN</name>
<keyword evidence="2" id="KW-1185">Reference proteome</keyword>
<evidence type="ECO:0000313" key="1">
    <source>
        <dbReference type="EMBL" id="MFC4518245.1"/>
    </source>
</evidence>